<gene>
    <name evidence="8" type="ORF">C8C76_13236</name>
</gene>
<dbReference type="InterPro" id="IPR010173">
    <property type="entry name" value="CRISPR-assoc_Csm5"/>
</dbReference>
<evidence type="ECO:0000256" key="3">
    <source>
        <dbReference type="ARBA" id="ARBA00016113"/>
    </source>
</evidence>
<evidence type="ECO:0000256" key="1">
    <source>
        <dbReference type="ARBA" id="ARBA00003088"/>
    </source>
</evidence>
<keyword evidence="5" id="KW-0051">Antiviral defense</keyword>
<evidence type="ECO:0000313" key="8">
    <source>
        <dbReference type="EMBL" id="PTV94462.1"/>
    </source>
</evidence>
<dbReference type="OrthoDB" id="24360at2"/>
<dbReference type="AlphaFoldDB" id="A0A2T5RGY9"/>
<dbReference type="RefSeq" id="WP_108141805.1">
    <property type="nucleotide sequence ID" value="NZ_QAXS01000032.1"/>
</dbReference>
<name>A0A2T5RGY9_9FIRM</name>
<proteinExistence type="inferred from homology"/>
<accession>A0A2T5RGY9</accession>
<comment type="function">
    <text evidence="1">This subunit might be involved in maturation of a crRNA intermediate to its mature form.</text>
</comment>
<evidence type="ECO:0000313" key="9">
    <source>
        <dbReference type="Proteomes" id="UP000244089"/>
    </source>
</evidence>
<dbReference type="EMBL" id="QAXS01000032">
    <property type="protein sequence ID" value="PTV94462.1"/>
    <property type="molecule type" value="Genomic_DNA"/>
</dbReference>
<feature type="domain" description="CRISPR type III-associated protein" evidence="7">
    <location>
        <begin position="12"/>
        <end position="222"/>
    </location>
</feature>
<evidence type="ECO:0000256" key="2">
    <source>
        <dbReference type="ARBA" id="ARBA00006680"/>
    </source>
</evidence>
<dbReference type="PANTHER" id="PTHR38007">
    <property type="entry name" value="CRISPR SYSTEM CMS PROTEIN CSM5"/>
    <property type="match status" value="1"/>
</dbReference>
<organism evidence="8 9">
    <name type="scientific">Halanaerobium saccharolyticum</name>
    <dbReference type="NCBI Taxonomy" id="43595"/>
    <lineage>
        <taxon>Bacteria</taxon>
        <taxon>Bacillati</taxon>
        <taxon>Bacillota</taxon>
        <taxon>Clostridia</taxon>
        <taxon>Halanaerobiales</taxon>
        <taxon>Halanaerobiaceae</taxon>
        <taxon>Halanaerobium</taxon>
    </lineage>
</organism>
<dbReference type="GO" id="GO:0051607">
    <property type="term" value="P:defense response to virus"/>
    <property type="evidence" value="ECO:0007669"/>
    <property type="project" value="UniProtKB-KW"/>
</dbReference>
<sequence length="436" mass="50563">MSKTIERYYLQLQPLTPIHIGSGEEIMPYEYIVDDNGKYYRIDLFELLNVMPPEKREELVKIMEKDLVEVRSSIADYNWKSSVIYQGKTSSDFATDYNKNIKRSANNLAIDEFINSKRRPYIPGSSLKGAFRTAYLHKFADNINYQISRNRAGFFNVRDSRRKAQQIESGALEYRDFFGDPFQTVKFSDSSLNIDNMEIHKTYSVNVTKENSNGIPYYQETVAGLLSSNVEQNIFAELSIDKARQDNNYGKNSVRHSISAKDLLSATKEFSKKLIEAELNYLRSNTAPTETIRIYQHLKSIHADLEENESLIRFGKGIGFNSTTLNLSNKRTTVNPVSRVLADHKFPMGWAVFSLNEEKHDVSILNNKEIKEKSKKMEKKKEAKIQKKKENYPKLMDYIKGEYGKSEAKKATMDRMRGKGKLYKKYKREYEKYLKG</sequence>
<evidence type="ECO:0000256" key="5">
    <source>
        <dbReference type="ARBA" id="ARBA00023118"/>
    </source>
</evidence>
<evidence type="ECO:0000256" key="4">
    <source>
        <dbReference type="ARBA" id="ARBA00022884"/>
    </source>
</evidence>
<evidence type="ECO:0000256" key="6">
    <source>
        <dbReference type="ARBA" id="ARBA00031720"/>
    </source>
</evidence>
<comment type="caution">
    <text evidence="8">The sequence shown here is derived from an EMBL/GenBank/DDBJ whole genome shotgun (WGS) entry which is preliminary data.</text>
</comment>
<evidence type="ECO:0000259" key="7">
    <source>
        <dbReference type="Pfam" id="PF03787"/>
    </source>
</evidence>
<comment type="similarity">
    <text evidence="2">Belongs to the CRISPR-associated Csm5 family.</text>
</comment>
<dbReference type="NCBIfam" id="TIGR01899">
    <property type="entry name" value="cas_TM1807_csm5"/>
    <property type="match status" value="1"/>
</dbReference>
<protein>
    <recommendedName>
        <fullName evidence="3">CRISPR system Cms protein Csm5</fullName>
    </recommendedName>
    <alternativeName>
        <fullName evidence="6">CRISPR type III A-associated protein Csm5</fullName>
    </alternativeName>
</protein>
<dbReference type="InterPro" id="IPR005537">
    <property type="entry name" value="RAMP_III_fam"/>
</dbReference>
<dbReference type="Proteomes" id="UP000244089">
    <property type="component" value="Unassembled WGS sequence"/>
</dbReference>
<keyword evidence="4" id="KW-0694">RNA-binding</keyword>
<dbReference type="PANTHER" id="PTHR38007:SF1">
    <property type="entry name" value="CRISPR SYSTEM CMS PROTEIN CSM5"/>
    <property type="match status" value="1"/>
</dbReference>
<dbReference type="GO" id="GO:0003723">
    <property type="term" value="F:RNA binding"/>
    <property type="evidence" value="ECO:0007669"/>
    <property type="project" value="UniProtKB-KW"/>
</dbReference>
<reference evidence="8 9" key="1">
    <citation type="submission" date="2018-04" db="EMBL/GenBank/DDBJ databases">
        <title>Subsurface microbial communities from deep shales in Ohio and West Virginia, USA.</title>
        <authorList>
            <person name="Wrighton K."/>
        </authorList>
    </citation>
    <scope>NUCLEOTIDE SEQUENCE [LARGE SCALE GENOMIC DNA]</scope>
    <source>
        <strain evidence="8 9">WC1</strain>
    </source>
</reference>
<dbReference type="Pfam" id="PF03787">
    <property type="entry name" value="RAMPs"/>
    <property type="match status" value="1"/>
</dbReference>